<feature type="domain" description="F-box" evidence="1">
    <location>
        <begin position="13"/>
        <end position="59"/>
    </location>
</feature>
<dbReference type="InterPro" id="IPR050796">
    <property type="entry name" value="SCF_F-box_component"/>
</dbReference>
<dbReference type="eggNOG" id="ENOG502QUVH">
    <property type="taxonomic scope" value="Eukaryota"/>
</dbReference>
<accession>A0A022RDC3</accession>
<dbReference type="Pfam" id="PF07734">
    <property type="entry name" value="FBA_1"/>
    <property type="match status" value="1"/>
</dbReference>
<dbReference type="InterPro" id="IPR006527">
    <property type="entry name" value="F-box-assoc_dom_typ1"/>
</dbReference>
<dbReference type="NCBIfam" id="TIGR01640">
    <property type="entry name" value="F_box_assoc_1"/>
    <property type="match status" value="1"/>
</dbReference>
<reference evidence="2 3" key="1">
    <citation type="journal article" date="2013" name="Proc. Natl. Acad. Sci. U.S.A.">
        <title>Fine-scale variation in meiotic recombination in Mimulus inferred from population shotgun sequencing.</title>
        <authorList>
            <person name="Hellsten U."/>
            <person name="Wright K.M."/>
            <person name="Jenkins J."/>
            <person name="Shu S."/>
            <person name="Yuan Y."/>
            <person name="Wessler S.R."/>
            <person name="Schmutz J."/>
            <person name="Willis J.H."/>
            <person name="Rokhsar D.S."/>
        </authorList>
    </citation>
    <scope>NUCLEOTIDE SEQUENCE [LARGE SCALE GENOMIC DNA]</scope>
    <source>
        <strain evidence="3">cv. DUN x IM62</strain>
    </source>
</reference>
<dbReference type="PANTHER" id="PTHR31672:SF13">
    <property type="entry name" value="F-BOX PROTEIN CPR30-LIKE"/>
    <property type="match status" value="1"/>
</dbReference>
<protein>
    <recommendedName>
        <fullName evidence="1">F-box domain-containing protein</fullName>
    </recommendedName>
</protein>
<evidence type="ECO:0000259" key="1">
    <source>
        <dbReference type="PROSITE" id="PS50181"/>
    </source>
</evidence>
<dbReference type="STRING" id="4155.A0A022RDC3"/>
<dbReference type="Pfam" id="PF00646">
    <property type="entry name" value="F-box"/>
    <property type="match status" value="1"/>
</dbReference>
<keyword evidence="3" id="KW-1185">Reference proteome</keyword>
<dbReference type="AlphaFoldDB" id="A0A022RDC3"/>
<dbReference type="EMBL" id="KI630583">
    <property type="protein sequence ID" value="EYU36895.1"/>
    <property type="molecule type" value="Genomic_DNA"/>
</dbReference>
<feature type="non-terminal residue" evidence="2">
    <location>
        <position position="1"/>
    </location>
</feature>
<dbReference type="PANTHER" id="PTHR31672">
    <property type="entry name" value="BNACNNG10540D PROTEIN"/>
    <property type="match status" value="1"/>
</dbReference>
<sequence length="399" mass="45983">RKNENKSRMRKRINLEQEIPEEIIEEILFHLPVKSLLRFKCVSKRWRSFISSEYFIKRHLSKSRADEKDNGSKFIFSFEGKQNNSSTRFLSVGSSFSLDDDEPIVTTSLDIQIRPETEIQVVESCNGLVLVENIYTGHLICWNPSTRKTKHIEKPFGFGSGKVGGYGFGYNESTDEYKVVCFRTDEYKVVCFRYMESFEPRTHAHMYSSKTDSWKGIEDLDKHVSGGAGKFVNGRLHWLVFGYAGWEIVALDLVEEKYETVDWPVSFPEIDLFPPYLENTGGCLTLMDFNRYTDAMSVWVMTEYGARESWTKIWTFPNSFDPPIEHECGSPTPPLCLKRNGDVVVAFRSEIVAYNGENLLRWSQVDKFDRLIGSISYVESLVSPFGSDDDETASWMMTI</sequence>
<evidence type="ECO:0000313" key="3">
    <source>
        <dbReference type="Proteomes" id="UP000030748"/>
    </source>
</evidence>
<dbReference type="SUPFAM" id="SSF81383">
    <property type="entry name" value="F-box domain"/>
    <property type="match status" value="1"/>
</dbReference>
<dbReference type="Proteomes" id="UP000030748">
    <property type="component" value="Unassembled WGS sequence"/>
</dbReference>
<dbReference type="PROSITE" id="PS50181">
    <property type="entry name" value="FBOX"/>
    <property type="match status" value="1"/>
</dbReference>
<gene>
    <name evidence="2" type="ORF">MIMGU_mgv1a020131mg</name>
</gene>
<proteinExistence type="predicted"/>
<dbReference type="InterPro" id="IPR036047">
    <property type="entry name" value="F-box-like_dom_sf"/>
</dbReference>
<dbReference type="InterPro" id="IPR017451">
    <property type="entry name" value="F-box-assoc_interact_dom"/>
</dbReference>
<name>A0A022RDC3_ERYGU</name>
<dbReference type="SMART" id="SM00256">
    <property type="entry name" value="FBOX"/>
    <property type="match status" value="1"/>
</dbReference>
<dbReference type="InterPro" id="IPR001810">
    <property type="entry name" value="F-box_dom"/>
</dbReference>
<dbReference type="Gene3D" id="1.20.1280.50">
    <property type="match status" value="1"/>
</dbReference>
<evidence type="ECO:0000313" key="2">
    <source>
        <dbReference type="EMBL" id="EYU36895.1"/>
    </source>
</evidence>
<organism evidence="2 3">
    <name type="scientific">Erythranthe guttata</name>
    <name type="common">Yellow monkey flower</name>
    <name type="synonym">Mimulus guttatus</name>
    <dbReference type="NCBI Taxonomy" id="4155"/>
    <lineage>
        <taxon>Eukaryota</taxon>
        <taxon>Viridiplantae</taxon>
        <taxon>Streptophyta</taxon>
        <taxon>Embryophyta</taxon>
        <taxon>Tracheophyta</taxon>
        <taxon>Spermatophyta</taxon>
        <taxon>Magnoliopsida</taxon>
        <taxon>eudicotyledons</taxon>
        <taxon>Gunneridae</taxon>
        <taxon>Pentapetalae</taxon>
        <taxon>asterids</taxon>
        <taxon>lamiids</taxon>
        <taxon>Lamiales</taxon>
        <taxon>Phrymaceae</taxon>
        <taxon>Erythranthe</taxon>
    </lineage>
</organism>